<dbReference type="EMBL" id="CP000153">
    <property type="protein sequence ID" value="ABB44234.1"/>
    <property type="molecule type" value="Genomic_DNA"/>
</dbReference>
<protein>
    <submittedName>
        <fullName evidence="1">Uncharacterized protein</fullName>
    </submittedName>
</protein>
<sequence>MHSKQIAVEYLAPKISNPAMIFKDINIFKSILPWAKDSAKEFFETQTSKMFLTSYVDDVAPIVDEYLTNRATKMYEKAIKSQNKLFSNLCSSQKTVAWIIDRWINTFINLTSNPAYKDYIDISKIKIAFNDEISTTHSNIEDILEFEKLQKLPKEQIIKALKLIWEDGYFDNSLDKEDIEELCKKFDLSIKDVFGTDDLVKLNLKKEQTQSGHSQLVFVFESEVA</sequence>
<organism evidence="1 2">
    <name type="scientific">Sulfurimonas denitrificans (strain ATCC 33889 / DSM 1251)</name>
    <name type="common">Thiomicrospira denitrificans (strain ATCC 33889 / DSM 1251)</name>
    <dbReference type="NCBI Taxonomy" id="326298"/>
    <lineage>
        <taxon>Bacteria</taxon>
        <taxon>Pseudomonadati</taxon>
        <taxon>Campylobacterota</taxon>
        <taxon>Epsilonproteobacteria</taxon>
        <taxon>Campylobacterales</taxon>
        <taxon>Sulfurimonadaceae</taxon>
        <taxon>Sulfurimonas</taxon>
    </lineage>
</organism>
<keyword evidence="2" id="KW-1185">Reference proteome</keyword>
<dbReference type="AlphaFoldDB" id="Q30RZ7"/>
<reference evidence="1 2" key="1">
    <citation type="journal article" date="2008" name="Appl. Environ. Microbiol.">
        <title>Genome of the epsilonproteobacterial chemolithoautotroph Sulfurimonas denitrificans.</title>
        <authorList>
            <person name="Sievert S.M."/>
            <person name="Scott K.M."/>
            <person name="Klotz M.G."/>
            <person name="Chain P.S.G."/>
            <person name="Hauser L.J."/>
            <person name="Hemp J."/>
            <person name="Huegler M."/>
            <person name="Land M."/>
            <person name="Lapidus A."/>
            <person name="Larimer F.W."/>
            <person name="Lucas S."/>
            <person name="Malfatti S.A."/>
            <person name="Meyer F."/>
            <person name="Paulsen I.T."/>
            <person name="Ren Q."/>
            <person name="Simon J."/>
            <person name="Bailey K."/>
            <person name="Diaz E."/>
            <person name="Fitzpatrick K.A."/>
            <person name="Glover B."/>
            <person name="Gwatney N."/>
            <person name="Korajkic A."/>
            <person name="Long A."/>
            <person name="Mobberley J.M."/>
            <person name="Pantry S.N."/>
            <person name="Pazder G."/>
            <person name="Peterson S."/>
            <person name="Quintanilla J.D."/>
            <person name="Sprinkle R."/>
            <person name="Stephens J."/>
            <person name="Thomas P."/>
            <person name="Vaughn R."/>
            <person name="Weber M.J."/>
            <person name="Wooten L.L."/>
        </authorList>
    </citation>
    <scope>NUCLEOTIDE SEQUENCE [LARGE SCALE GENOMIC DNA]</scope>
    <source>
        <strain evidence="2">ATCC 33889 / DSM 1251</strain>
    </source>
</reference>
<proteinExistence type="predicted"/>
<accession>Q30RZ7</accession>
<dbReference type="HOGENOM" id="CLU_1229351_0_0_7"/>
<gene>
    <name evidence="1" type="ordered locus">Suden_0956</name>
</gene>
<evidence type="ECO:0000313" key="1">
    <source>
        <dbReference type="EMBL" id="ABB44234.1"/>
    </source>
</evidence>
<dbReference type="OrthoDB" id="9885783at2"/>
<dbReference type="RefSeq" id="WP_011372586.1">
    <property type="nucleotide sequence ID" value="NC_007575.1"/>
</dbReference>
<dbReference type="Proteomes" id="UP000002714">
    <property type="component" value="Chromosome"/>
</dbReference>
<evidence type="ECO:0000313" key="2">
    <source>
        <dbReference type="Proteomes" id="UP000002714"/>
    </source>
</evidence>
<dbReference type="KEGG" id="tdn:Suden_0956"/>
<name>Q30RZ7_SULDN</name>
<dbReference type="STRING" id="326298.Suden_0956"/>